<sequence>MKPPIALTLKLDPRELPAKVFEGYASREDARRHWAEEAEKAWESFGKPGRDPARLGGVANLIARDGKWIPHLKISQLNNHWDQVVGPLVAQHSHVVAFRDGVLTIGTESPVWATQLTYLIPQLNEKIRGSLEGLDIRDIRVVGPTAGYNRRWVRRK</sequence>
<dbReference type="Proteomes" id="UP000240228">
    <property type="component" value="Unassembled WGS sequence"/>
</dbReference>
<reference evidence="1 2" key="2">
    <citation type="submission" date="2018-03" db="EMBL/GenBank/DDBJ databases">
        <title>The comparative genomics of Bifidobacterium callitrichos reflects dietary carbohydrate utilization within the common marmoset gut.</title>
        <authorList>
            <person name="Rani A."/>
        </authorList>
    </citation>
    <scope>NUCLEOTIDE SEQUENCE [LARGE SCALE GENOMIC DNA]</scope>
    <source>
        <strain evidence="1 2">UMA51805</strain>
    </source>
</reference>
<reference evidence="2" key="1">
    <citation type="submission" date="2017-09" db="EMBL/GenBank/DDBJ databases">
        <authorList>
            <person name="Sela D.A."/>
            <person name="Albert K."/>
        </authorList>
    </citation>
    <scope>NUCLEOTIDE SEQUENCE [LARGE SCALE GENOMIC DNA]</scope>
    <source>
        <strain evidence="2">UMA51805</strain>
    </source>
</reference>
<dbReference type="PANTHER" id="PTHR36456:SF1">
    <property type="entry name" value="UPF0232 PROTEIN SCO3875"/>
    <property type="match status" value="1"/>
</dbReference>
<evidence type="ECO:0008006" key="3">
    <source>
        <dbReference type="Google" id="ProtNLM"/>
    </source>
</evidence>
<protein>
    <recommendedName>
        <fullName evidence="3">DUF721 domain-containing protein</fullName>
    </recommendedName>
</protein>
<dbReference type="InterPro" id="IPR007922">
    <property type="entry name" value="DciA-like"/>
</dbReference>
<evidence type="ECO:0000313" key="1">
    <source>
        <dbReference type="EMBL" id="PST45832.1"/>
    </source>
</evidence>
<name>A0A2T3G8Q6_9BIFI</name>
<gene>
    <name evidence="1" type="ORF">CPA40_09120</name>
</gene>
<organism evidence="1 2">
    <name type="scientific">Bifidobacterium callitrichos</name>
    <dbReference type="NCBI Taxonomy" id="762209"/>
    <lineage>
        <taxon>Bacteria</taxon>
        <taxon>Bacillati</taxon>
        <taxon>Actinomycetota</taxon>
        <taxon>Actinomycetes</taxon>
        <taxon>Bifidobacteriales</taxon>
        <taxon>Bifidobacteriaceae</taxon>
        <taxon>Bifidobacterium</taxon>
    </lineage>
</organism>
<proteinExistence type="predicted"/>
<dbReference type="EMBL" id="NWTX01000018">
    <property type="protein sequence ID" value="PST45832.1"/>
    <property type="molecule type" value="Genomic_DNA"/>
</dbReference>
<dbReference type="Pfam" id="PF05258">
    <property type="entry name" value="DciA"/>
    <property type="match status" value="1"/>
</dbReference>
<keyword evidence="2" id="KW-1185">Reference proteome</keyword>
<accession>A0A2T3G8Q6</accession>
<dbReference type="RefSeq" id="WP_107044617.1">
    <property type="nucleotide sequence ID" value="NZ_NWTX01000018.1"/>
</dbReference>
<dbReference type="AlphaFoldDB" id="A0A2T3G8Q6"/>
<dbReference type="PANTHER" id="PTHR36456">
    <property type="entry name" value="UPF0232 PROTEIN SCO3875"/>
    <property type="match status" value="1"/>
</dbReference>
<evidence type="ECO:0000313" key="2">
    <source>
        <dbReference type="Proteomes" id="UP000240228"/>
    </source>
</evidence>
<comment type="caution">
    <text evidence="1">The sequence shown here is derived from an EMBL/GenBank/DDBJ whole genome shotgun (WGS) entry which is preliminary data.</text>
</comment>